<dbReference type="AlphaFoldDB" id="A0A127VCP5"/>
<dbReference type="CDD" id="cd08977">
    <property type="entry name" value="SusD"/>
    <property type="match status" value="1"/>
</dbReference>
<comment type="subcellular location">
    <subcellularLocation>
        <location evidence="1">Cell outer membrane</location>
    </subcellularLocation>
</comment>
<dbReference type="Pfam" id="PF07980">
    <property type="entry name" value="SusD_RagB"/>
    <property type="match status" value="1"/>
</dbReference>
<keyword evidence="4" id="KW-0472">Membrane</keyword>
<dbReference type="KEGG" id="pcm:AY601_2086"/>
<evidence type="ECO:0000256" key="6">
    <source>
        <dbReference type="SAM" id="SignalP"/>
    </source>
</evidence>
<dbReference type="RefSeq" id="WP_068400235.1">
    <property type="nucleotide sequence ID" value="NZ_CP014504.1"/>
</dbReference>
<dbReference type="EMBL" id="CP014504">
    <property type="protein sequence ID" value="AMP98987.1"/>
    <property type="molecule type" value="Genomic_DNA"/>
</dbReference>
<keyword evidence="3 6" id="KW-0732">Signal</keyword>
<dbReference type="PATRIC" id="fig|188932.3.peg.2186"/>
<dbReference type="InterPro" id="IPR011990">
    <property type="entry name" value="TPR-like_helical_dom_sf"/>
</dbReference>
<dbReference type="SUPFAM" id="SSF48452">
    <property type="entry name" value="TPR-like"/>
    <property type="match status" value="1"/>
</dbReference>
<evidence type="ECO:0000256" key="4">
    <source>
        <dbReference type="ARBA" id="ARBA00023136"/>
    </source>
</evidence>
<proteinExistence type="inferred from homology"/>
<evidence type="ECO:0008006" key="11">
    <source>
        <dbReference type="Google" id="ProtNLM"/>
    </source>
</evidence>
<evidence type="ECO:0000313" key="9">
    <source>
        <dbReference type="EMBL" id="AMP98987.1"/>
    </source>
</evidence>
<evidence type="ECO:0000256" key="5">
    <source>
        <dbReference type="ARBA" id="ARBA00023237"/>
    </source>
</evidence>
<reference evidence="9 10" key="1">
    <citation type="submission" date="2016-03" db="EMBL/GenBank/DDBJ databases">
        <title>Complete genome sequence of Pedobacter cryoconitis PAMC 27485.</title>
        <authorList>
            <person name="Lee J."/>
            <person name="Kim O.-S."/>
        </authorList>
    </citation>
    <scope>NUCLEOTIDE SEQUENCE [LARGE SCALE GENOMIC DNA]</scope>
    <source>
        <strain evidence="9 10">PAMC 27485</strain>
    </source>
</reference>
<accession>A0A127VCP5</accession>
<feature type="signal peptide" evidence="6">
    <location>
        <begin position="1"/>
        <end position="25"/>
    </location>
</feature>
<comment type="similarity">
    <text evidence="2">Belongs to the SusD family.</text>
</comment>
<dbReference type="PROSITE" id="PS51257">
    <property type="entry name" value="PROKAR_LIPOPROTEIN"/>
    <property type="match status" value="1"/>
</dbReference>
<evidence type="ECO:0000256" key="3">
    <source>
        <dbReference type="ARBA" id="ARBA00022729"/>
    </source>
</evidence>
<dbReference type="InterPro" id="IPR012944">
    <property type="entry name" value="SusD_RagB_dom"/>
</dbReference>
<protein>
    <recommendedName>
        <fullName evidence="11">Outer membrane starch-binding protein</fullName>
    </recommendedName>
</protein>
<dbReference type="InterPro" id="IPR033985">
    <property type="entry name" value="SusD-like_N"/>
</dbReference>
<evidence type="ECO:0000256" key="2">
    <source>
        <dbReference type="ARBA" id="ARBA00006275"/>
    </source>
</evidence>
<dbReference type="GO" id="GO:0009279">
    <property type="term" value="C:cell outer membrane"/>
    <property type="evidence" value="ECO:0007669"/>
    <property type="project" value="UniProtKB-SubCell"/>
</dbReference>
<dbReference type="OrthoDB" id="993981at2"/>
<dbReference type="Gene3D" id="1.25.40.390">
    <property type="match status" value="1"/>
</dbReference>
<dbReference type="Pfam" id="PF14322">
    <property type="entry name" value="SusD-like_3"/>
    <property type="match status" value="1"/>
</dbReference>
<feature type="chain" id="PRO_5007280409" description="Outer membrane starch-binding protein" evidence="6">
    <location>
        <begin position="26"/>
        <end position="504"/>
    </location>
</feature>
<evidence type="ECO:0000256" key="1">
    <source>
        <dbReference type="ARBA" id="ARBA00004442"/>
    </source>
</evidence>
<keyword evidence="5" id="KW-0998">Cell outer membrane</keyword>
<keyword evidence="10" id="KW-1185">Reference proteome</keyword>
<organism evidence="9 10">
    <name type="scientific">Pedobacter cryoconitis</name>
    <dbReference type="NCBI Taxonomy" id="188932"/>
    <lineage>
        <taxon>Bacteria</taxon>
        <taxon>Pseudomonadati</taxon>
        <taxon>Bacteroidota</taxon>
        <taxon>Sphingobacteriia</taxon>
        <taxon>Sphingobacteriales</taxon>
        <taxon>Sphingobacteriaceae</taxon>
        <taxon>Pedobacter</taxon>
    </lineage>
</organism>
<feature type="domain" description="SusD-like N-terminal" evidence="8">
    <location>
        <begin position="26"/>
        <end position="227"/>
    </location>
</feature>
<evidence type="ECO:0000259" key="7">
    <source>
        <dbReference type="Pfam" id="PF07980"/>
    </source>
</evidence>
<evidence type="ECO:0000313" key="10">
    <source>
        <dbReference type="Proteomes" id="UP000071561"/>
    </source>
</evidence>
<gene>
    <name evidence="9" type="ORF">AY601_2086</name>
</gene>
<name>A0A127VCP5_9SPHI</name>
<feature type="domain" description="RagB/SusD" evidence="7">
    <location>
        <begin position="348"/>
        <end position="503"/>
    </location>
</feature>
<evidence type="ECO:0000259" key="8">
    <source>
        <dbReference type="Pfam" id="PF14322"/>
    </source>
</evidence>
<dbReference type="Proteomes" id="UP000071561">
    <property type="component" value="Chromosome"/>
</dbReference>
<sequence precursor="true">MRNYTKYIIAGVLLISLSVSGCKKAFLDQTPEASLPGVNFYKTEADFKQAVSGAYSSISDMGRVNYWLFGEMRSDNTTYQYNPADRGSEQREFMDQFLIGATAEPLQVYWQQNYTGILRCNEILARIDGVTMSAEIKNQFTGEALFLRAFHYFNLVRQFGGVPLRLVPSQSPADARSKGRAAIEEVYTQIVTDLTAAAGKLPVKYTSIEAGRATQGAALALLAKLYMTQKKFAEALVPLRKVQQLGYSLVPVYKDIFLPANKNNSESVFEIQYLGAQPGLSSDFMYQFAPWNSGSVITGDPATSLNGSSGWNIPTQDMIDAYETGDLRKDASLAVGFTDAGGKFVNIPYVKKYNHGIIDRGRTNDNFPVIRYADVLLMIAECLNEQGFAAGGEQFTLLNQIRTRAGLPAKTTGNAIAALSVDSQQAFRTAILQERRVELAFENQRWYDLVRSGKAVEVMAAHGQYEIAHKPNIPSGSYILNANKLLLPIPQREVNLDNLTQNPQ</sequence>